<feature type="transmembrane region" description="Helical" evidence="7">
    <location>
        <begin position="115"/>
        <end position="136"/>
    </location>
</feature>
<gene>
    <name evidence="9" type="ORF">GCM10009655_04240</name>
</gene>
<evidence type="ECO:0000313" key="9">
    <source>
        <dbReference type="EMBL" id="GAA1208185.1"/>
    </source>
</evidence>
<comment type="caution">
    <text evidence="9">The sequence shown here is derived from an EMBL/GenBank/DDBJ whole genome shotgun (WGS) entry which is preliminary data.</text>
</comment>
<dbReference type="InterPro" id="IPR000515">
    <property type="entry name" value="MetI-like"/>
</dbReference>
<feature type="domain" description="ABC transmembrane type-1" evidence="8">
    <location>
        <begin position="77"/>
        <end position="268"/>
    </location>
</feature>
<dbReference type="SUPFAM" id="SSF161098">
    <property type="entry name" value="MetI-like"/>
    <property type="match status" value="1"/>
</dbReference>
<evidence type="ECO:0000256" key="5">
    <source>
        <dbReference type="ARBA" id="ARBA00022989"/>
    </source>
</evidence>
<comment type="similarity">
    <text evidence="7">Belongs to the binding-protein-dependent transport system permease family.</text>
</comment>
<feature type="transmembrane region" description="Helical" evidence="7">
    <location>
        <begin position="148"/>
        <end position="168"/>
    </location>
</feature>
<evidence type="ECO:0000256" key="2">
    <source>
        <dbReference type="ARBA" id="ARBA00022448"/>
    </source>
</evidence>
<organism evidence="9 10">
    <name type="scientific">Rhodoglobus aureus</name>
    <dbReference type="NCBI Taxonomy" id="191497"/>
    <lineage>
        <taxon>Bacteria</taxon>
        <taxon>Bacillati</taxon>
        <taxon>Actinomycetota</taxon>
        <taxon>Actinomycetes</taxon>
        <taxon>Micrococcales</taxon>
        <taxon>Microbacteriaceae</taxon>
        <taxon>Rhodoglobus</taxon>
    </lineage>
</organism>
<evidence type="ECO:0000256" key="6">
    <source>
        <dbReference type="ARBA" id="ARBA00023136"/>
    </source>
</evidence>
<dbReference type="InterPro" id="IPR050901">
    <property type="entry name" value="BP-dep_ABC_trans_perm"/>
</dbReference>
<dbReference type="EMBL" id="BAAAKW010000009">
    <property type="protein sequence ID" value="GAA1208185.1"/>
    <property type="molecule type" value="Genomic_DNA"/>
</dbReference>
<keyword evidence="4 7" id="KW-0812">Transmembrane</keyword>
<feature type="transmembrane region" description="Helical" evidence="7">
    <location>
        <begin position="247"/>
        <end position="268"/>
    </location>
</feature>
<dbReference type="Pfam" id="PF00528">
    <property type="entry name" value="BPD_transp_1"/>
    <property type="match status" value="1"/>
</dbReference>
<sequence>MTQMTRTTRWSRTSKLAKVFSLTIILVFTLFPLYWMVITSLKPAGTLFTKPLQYFPSPFSFQNYQDLFQFSDFGRYILNSMIVAFLTATVATVVGMIGGYVLARFKFRGLGTISAGFVMTQMVPMFVALGPLYLLISQFHLADRLEGLVVVYTAFLVPFTTLLLRGFILRVPVELEEAAAMDGCGRVKAITRILIPVMLPGLTATFVFSFVQAWNELFLAVLFINSDDNKTIPVGMNSLVTQFNVDWGPLSAATVLSIIPTLVLFAFAQRFLVEGLTAGAVKG</sequence>
<dbReference type="RefSeq" id="WP_343922755.1">
    <property type="nucleotide sequence ID" value="NZ_BAAAKW010000009.1"/>
</dbReference>
<accession>A0ABN1VHN7</accession>
<evidence type="ECO:0000256" key="3">
    <source>
        <dbReference type="ARBA" id="ARBA00022475"/>
    </source>
</evidence>
<keyword evidence="6 7" id="KW-0472">Membrane</keyword>
<dbReference type="Proteomes" id="UP001500943">
    <property type="component" value="Unassembled WGS sequence"/>
</dbReference>
<dbReference type="CDD" id="cd06261">
    <property type="entry name" value="TM_PBP2"/>
    <property type="match status" value="1"/>
</dbReference>
<dbReference type="Gene3D" id="1.10.3720.10">
    <property type="entry name" value="MetI-like"/>
    <property type="match status" value="1"/>
</dbReference>
<feature type="transmembrane region" description="Helical" evidence="7">
    <location>
        <begin position="76"/>
        <end position="103"/>
    </location>
</feature>
<feature type="transmembrane region" description="Helical" evidence="7">
    <location>
        <begin position="20"/>
        <end position="38"/>
    </location>
</feature>
<dbReference type="PANTHER" id="PTHR32243">
    <property type="entry name" value="MALTOSE TRANSPORT SYSTEM PERMEASE-RELATED"/>
    <property type="match status" value="1"/>
</dbReference>
<evidence type="ECO:0000256" key="4">
    <source>
        <dbReference type="ARBA" id="ARBA00022692"/>
    </source>
</evidence>
<feature type="transmembrane region" description="Helical" evidence="7">
    <location>
        <begin position="189"/>
        <end position="211"/>
    </location>
</feature>
<evidence type="ECO:0000313" key="10">
    <source>
        <dbReference type="Proteomes" id="UP001500943"/>
    </source>
</evidence>
<dbReference type="InterPro" id="IPR035906">
    <property type="entry name" value="MetI-like_sf"/>
</dbReference>
<dbReference type="PROSITE" id="PS50928">
    <property type="entry name" value="ABC_TM1"/>
    <property type="match status" value="1"/>
</dbReference>
<comment type="subcellular location">
    <subcellularLocation>
        <location evidence="1 7">Cell membrane</location>
        <topology evidence="1 7">Multi-pass membrane protein</topology>
    </subcellularLocation>
</comment>
<evidence type="ECO:0000259" key="8">
    <source>
        <dbReference type="PROSITE" id="PS50928"/>
    </source>
</evidence>
<keyword evidence="2 7" id="KW-0813">Transport</keyword>
<keyword evidence="3" id="KW-1003">Cell membrane</keyword>
<name>A0ABN1VHN7_9MICO</name>
<evidence type="ECO:0000256" key="1">
    <source>
        <dbReference type="ARBA" id="ARBA00004651"/>
    </source>
</evidence>
<keyword evidence="10" id="KW-1185">Reference proteome</keyword>
<reference evidence="9 10" key="1">
    <citation type="journal article" date="2019" name="Int. J. Syst. Evol. Microbiol.">
        <title>The Global Catalogue of Microorganisms (GCM) 10K type strain sequencing project: providing services to taxonomists for standard genome sequencing and annotation.</title>
        <authorList>
            <consortium name="The Broad Institute Genomics Platform"/>
            <consortium name="The Broad Institute Genome Sequencing Center for Infectious Disease"/>
            <person name="Wu L."/>
            <person name="Ma J."/>
        </authorList>
    </citation>
    <scope>NUCLEOTIDE SEQUENCE [LARGE SCALE GENOMIC DNA]</scope>
    <source>
        <strain evidence="9 10">JCM 12762</strain>
    </source>
</reference>
<proteinExistence type="inferred from homology"/>
<protein>
    <submittedName>
        <fullName evidence="9">Carbohydrate ABC transporter permease</fullName>
    </submittedName>
</protein>
<keyword evidence="5 7" id="KW-1133">Transmembrane helix</keyword>
<dbReference type="PANTHER" id="PTHR32243:SF18">
    <property type="entry name" value="INNER MEMBRANE ABC TRANSPORTER PERMEASE PROTEIN YCJP"/>
    <property type="match status" value="1"/>
</dbReference>
<evidence type="ECO:0000256" key="7">
    <source>
        <dbReference type="RuleBase" id="RU363032"/>
    </source>
</evidence>